<evidence type="ECO:0000256" key="4">
    <source>
        <dbReference type="ARBA" id="ARBA00022490"/>
    </source>
</evidence>
<keyword evidence="11" id="KW-1185">Reference proteome</keyword>
<evidence type="ECO:0000259" key="9">
    <source>
        <dbReference type="Pfam" id="PF04880"/>
    </source>
</evidence>
<sequence length="347" mass="40235">MMEVESSTPQFNNKDDEVQYWMDLAHQLQQRKDDVERELEEFQENSQLLEKELEASLEQAEKTNLELRQRNNRYVSEIEQLRSRLDQQTIDCSVFQTRAQELEVQNNQLLKYVRELEQKNDDLERAHRVSKVTEEEMEAKFNSAIEKTALLESELDEKETLRATIQRLKDEIRGKLIIILCFIDHKQLFKHFILLIDLKQELSIQVRHQADNDKSAAVEKSRNYIDSNKLLVELETQTPPASPMNVSTNLPTTNVTSSPMKIGNGMGGVNGNNINNNINQPPLAPCTRILAMNMIGDLMRKVGALENRLSTCRNNSSREDPTVRDLYRNRRQPRTTTAVGNNNHIRY</sequence>
<dbReference type="GO" id="GO:0005874">
    <property type="term" value="C:microtubule"/>
    <property type="evidence" value="ECO:0007669"/>
    <property type="project" value="UniProtKB-KW"/>
</dbReference>
<protein>
    <recommendedName>
        <fullName evidence="9">NUDE domain-containing protein</fullName>
    </recommendedName>
</protein>
<dbReference type="Gene3D" id="6.10.250.1080">
    <property type="match status" value="1"/>
</dbReference>
<keyword evidence="5" id="KW-0493">Microtubule</keyword>
<feature type="coiled-coil region" evidence="8">
    <location>
        <begin position="25"/>
        <end position="171"/>
    </location>
</feature>
<comment type="subcellular location">
    <subcellularLocation>
        <location evidence="2">Cytoplasm</location>
        <location evidence="2">Cytoskeleton</location>
        <location evidence="2">Microtubule organizing center</location>
        <location evidence="2">Centrosome</location>
    </subcellularLocation>
    <subcellularLocation>
        <location evidence="1">Cytoplasm</location>
        <location evidence="1">Cytoskeleton</location>
        <location evidence="1">Spindle</location>
    </subcellularLocation>
</comment>
<evidence type="ECO:0000256" key="2">
    <source>
        <dbReference type="ARBA" id="ARBA00004300"/>
    </source>
</evidence>
<dbReference type="Pfam" id="PF04880">
    <property type="entry name" value="NUDE_C"/>
    <property type="match status" value="1"/>
</dbReference>
<keyword evidence="7" id="KW-0206">Cytoskeleton</keyword>
<evidence type="ECO:0000313" key="11">
    <source>
        <dbReference type="Proteomes" id="UP001627154"/>
    </source>
</evidence>
<keyword evidence="6 8" id="KW-0175">Coiled coil</keyword>
<comment type="caution">
    <text evidence="10">The sequence shown here is derived from an EMBL/GenBank/DDBJ whole genome shotgun (WGS) entry which is preliminary data.</text>
</comment>
<dbReference type="InterPro" id="IPR033494">
    <property type="entry name" value="NUDE"/>
</dbReference>
<evidence type="ECO:0000256" key="1">
    <source>
        <dbReference type="ARBA" id="ARBA00004186"/>
    </source>
</evidence>
<dbReference type="Proteomes" id="UP001627154">
    <property type="component" value="Unassembled WGS sequence"/>
</dbReference>
<evidence type="ECO:0000256" key="7">
    <source>
        <dbReference type="ARBA" id="ARBA00023212"/>
    </source>
</evidence>
<reference evidence="10 11" key="1">
    <citation type="journal article" date="2024" name="bioRxiv">
        <title>A reference genome for Trichogramma kaykai: A tiny desert-dwelling parasitoid wasp with competing sex-ratio distorters.</title>
        <authorList>
            <person name="Culotta J."/>
            <person name="Lindsey A.R."/>
        </authorList>
    </citation>
    <scope>NUCLEOTIDE SEQUENCE [LARGE SCALE GENOMIC DNA]</scope>
    <source>
        <strain evidence="10 11">KSX58</strain>
    </source>
</reference>
<dbReference type="PANTHER" id="PTHR10921:SF1">
    <property type="entry name" value="NUCLEAR DISTRIBUTION PROTEIN NUDE HOMOLOG"/>
    <property type="match status" value="1"/>
</dbReference>
<dbReference type="AlphaFoldDB" id="A0ABD2VYX1"/>
<evidence type="ECO:0000256" key="5">
    <source>
        <dbReference type="ARBA" id="ARBA00022701"/>
    </source>
</evidence>
<accession>A0ABD2VYX1</accession>
<dbReference type="PANTHER" id="PTHR10921">
    <property type="entry name" value="NUCLEAR DISTRIBUTION PROTEIN NUDE HOMOLOG 1"/>
    <property type="match status" value="1"/>
</dbReference>
<keyword evidence="4" id="KW-0963">Cytoplasm</keyword>
<evidence type="ECO:0000256" key="6">
    <source>
        <dbReference type="ARBA" id="ARBA00023054"/>
    </source>
</evidence>
<evidence type="ECO:0000256" key="3">
    <source>
        <dbReference type="ARBA" id="ARBA00007429"/>
    </source>
</evidence>
<evidence type="ECO:0000313" key="10">
    <source>
        <dbReference type="EMBL" id="KAL3385665.1"/>
    </source>
</evidence>
<dbReference type="GO" id="GO:0005819">
    <property type="term" value="C:spindle"/>
    <property type="evidence" value="ECO:0007669"/>
    <property type="project" value="UniProtKB-SubCell"/>
</dbReference>
<dbReference type="SUPFAM" id="SSF57997">
    <property type="entry name" value="Tropomyosin"/>
    <property type="match status" value="1"/>
</dbReference>
<feature type="domain" description="NUDE" evidence="9">
    <location>
        <begin position="135"/>
        <end position="173"/>
    </location>
</feature>
<name>A0ABD2VYX1_9HYME</name>
<evidence type="ECO:0000256" key="8">
    <source>
        <dbReference type="SAM" id="Coils"/>
    </source>
</evidence>
<dbReference type="EMBL" id="JBJJXI010000153">
    <property type="protein sequence ID" value="KAL3385665.1"/>
    <property type="molecule type" value="Genomic_DNA"/>
</dbReference>
<comment type="similarity">
    <text evidence="3">Belongs to the nudE family.</text>
</comment>
<dbReference type="InterPro" id="IPR006964">
    <property type="entry name" value="NUDE_dom"/>
</dbReference>
<gene>
    <name evidence="10" type="ORF">TKK_018722</name>
</gene>
<dbReference type="GO" id="GO:0005813">
    <property type="term" value="C:centrosome"/>
    <property type="evidence" value="ECO:0007669"/>
    <property type="project" value="UniProtKB-SubCell"/>
</dbReference>
<organism evidence="10 11">
    <name type="scientific">Trichogramma kaykai</name>
    <dbReference type="NCBI Taxonomy" id="54128"/>
    <lineage>
        <taxon>Eukaryota</taxon>
        <taxon>Metazoa</taxon>
        <taxon>Ecdysozoa</taxon>
        <taxon>Arthropoda</taxon>
        <taxon>Hexapoda</taxon>
        <taxon>Insecta</taxon>
        <taxon>Pterygota</taxon>
        <taxon>Neoptera</taxon>
        <taxon>Endopterygota</taxon>
        <taxon>Hymenoptera</taxon>
        <taxon>Apocrita</taxon>
        <taxon>Proctotrupomorpha</taxon>
        <taxon>Chalcidoidea</taxon>
        <taxon>Trichogrammatidae</taxon>
        <taxon>Trichogramma</taxon>
    </lineage>
</organism>
<proteinExistence type="inferred from homology"/>